<evidence type="ECO:0000256" key="2">
    <source>
        <dbReference type="ARBA" id="ARBA00023002"/>
    </source>
</evidence>
<reference evidence="5" key="1">
    <citation type="submission" date="2023-06" db="EMBL/GenBank/DDBJ databases">
        <title>Genome-scale phylogeny and comparative genomics of the fungal order Sordariales.</title>
        <authorList>
            <consortium name="Lawrence Berkeley National Laboratory"/>
            <person name="Hensen N."/>
            <person name="Bonometti L."/>
            <person name="Westerberg I."/>
            <person name="Brannstrom I.O."/>
            <person name="Guillou S."/>
            <person name="Cros-Aarteil S."/>
            <person name="Calhoun S."/>
            <person name="Haridas S."/>
            <person name="Kuo A."/>
            <person name="Mondo S."/>
            <person name="Pangilinan J."/>
            <person name="Riley R."/>
            <person name="Labutti K."/>
            <person name="Andreopoulos B."/>
            <person name="Lipzen A."/>
            <person name="Chen C."/>
            <person name="Yanf M."/>
            <person name="Daum C."/>
            <person name="Ng V."/>
            <person name="Clum A."/>
            <person name="Steindorff A."/>
            <person name="Ohm R."/>
            <person name="Martin F."/>
            <person name="Silar P."/>
            <person name="Natvig D."/>
            <person name="Lalanne C."/>
            <person name="Gautier V."/>
            <person name="Ament-Velasquez S.L."/>
            <person name="Kruys A."/>
            <person name="Hutchinson M.I."/>
            <person name="Powell A.J."/>
            <person name="Barry K."/>
            <person name="Miller A.N."/>
            <person name="Grigoriev I.V."/>
            <person name="Debuchy R."/>
            <person name="Gladieux P."/>
            <person name="Thoren M.H."/>
            <person name="Johannesson H."/>
        </authorList>
    </citation>
    <scope>NUCLEOTIDE SEQUENCE</scope>
    <source>
        <strain evidence="5">SMH4607-1</strain>
    </source>
</reference>
<organism evidence="5 6">
    <name type="scientific">Lasiosphaeris hirsuta</name>
    <dbReference type="NCBI Taxonomy" id="260670"/>
    <lineage>
        <taxon>Eukaryota</taxon>
        <taxon>Fungi</taxon>
        <taxon>Dikarya</taxon>
        <taxon>Ascomycota</taxon>
        <taxon>Pezizomycotina</taxon>
        <taxon>Sordariomycetes</taxon>
        <taxon>Sordariomycetidae</taxon>
        <taxon>Sordariales</taxon>
        <taxon>Lasiosphaeriaceae</taxon>
        <taxon>Lasiosphaeris</taxon>
    </lineage>
</organism>
<dbReference type="GO" id="GO:0004497">
    <property type="term" value="F:monooxygenase activity"/>
    <property type="evidence" value="ECO:0007669"/>
    <property type="project" value="UniProtKB-KW"/>
</dbReference>
<dbReference type="InterPro" id="IPR023753">
    <property type="entry name" value="FAD/NAD-binding_dom"/>
</dbReference>
<evidence type="ECO:0000259" key="4">
    <source>
        <dbReference type="Pfam" id="PF07992"/>
    </source>
</evidence>
<dbReference type="EMBL" id="JAUKUA010000002">
    <property type="protein sequence ID" value="KAK0725912.1"/>
    <property type="molecule type" value="Genomic_DNA"/>
</dbReference>
<keyword evidence="2" id="KW-0560">Oxidoreductase</keyword>
<keyword evidence="3" id="KW-0503">Monooxygenase</keyword>
<dbReference type="InterPro" id="IPR050493">
    <property type="entry name" value="FAD-dep_Monooxygenase_BioMet"/>
</dbReference>
<feature type="domain" description="FAD/NAD(P)-binding" evidence="4">
    <location>
        <begin position="9"/>
        <end position="174"/>
    </location>
</feature>
<dbReference type="Gene3D" id="3.50.50.60">
    <property type="entry name" value="FAD/NAD(P)-binding domain"/>
    <property type="match status" value="1"/>
</dbReference>
<dbReference type="PANTHER" id="PTHR13789">
    <property type="entry name" value="MONOOXYGENASE"/>
    <property type="match status" value="1"/>
</dbReference>
<protein>
    <recommendedName>
        <fullName evidence="4">FAD/NAD(P)-binding domain-containing protein</fullName>
    </recommendedName>
</protein>
<evidence type="ECO:0000313" key="5">
    <source>
        <dbReference type="EMBL" id="KAK0725912.1"/>
    </source>
</evidence>
<dbReference type="Pfam" id="PF07992">
    <property type="entry name" value="Pyr_redox_2"/>
    <property type="match status" value="1"/>
</dbReference>
<dbReference type="Proteomes" id="UP001172102">
    <property type="component" value="Unassembled WGS sequence"/>
</dbReference>
<keyword evidence="6" id="KW-1185">Reference proteome</keyword>
<evidence type="ECO:0000256" key="3">
    <source>
        <dbReference type="ARBA" id="ARBA00023033"/>
    </source>
</evidence>
<comment type="caution">
    <text evidence="5">The sequence shown here is derived from an EMBL/GenBank/DDBJ whole genome shotgun (WGS) entry which is preliminary data.</text>
</comment>
<dbReference type="SUPFAM" id="SSF51905">
    <property type="entry name" value="FAD/NAD(P)-binding domain"/>
    <property type="match status" value="1"/>
</dbReference>
<name>A0AA40B1T6_9PEZI</name>
<evidence type="ECO:0000256" key="1">
    <source>
        <dbReference type="ARBA" id="ARBA00007992"/>
    </source>
</evidence>
<evidence type="ECO:0000313" key="6">
    <source>
        <dbReference type="Proteomes" id="UP001172102"/>
    </source>
</evidence>
<dbReference type="SUPFAM" id="SSF54373">
    <property type="entry name" value="FAD-linked reductases, C-terminal domain"/>
    <property type="match status" value="1"/>
</dbReference>
<accession>A0AA40B1T6</accession>
<dbReference type="InterPro" id="IPR036188">
    <property type="entry name" value="FAD/NAD-bd_sf"/>
</dbReference>
<gene>
    <name evidence="5" type="ORF">B0H67DRAFT_681144</name>
</gene>
<comment type="similarity">
    <text evidence="1">Belongs to the paxM FAD-dependent monooxygenase family.</text>
</comment>
<dbReference type="AlphaFoldDB" id="A0AA40B1T6"/>
<sequence>MTTTGTAGIIGAGIAGLAAAIGLRRAGWDVEVFERSQFKNEIGAAISVPPNAARVLDHWGFDRERAGAVPNQASRFMRAADLGVMLETAYPDIEERMGAGSWSFHRVDLHRGLRELATGEGEGREVWVRLGCEVVGVDCEGGVVRLKGGEEVRKDLVVIADGSHSRLIEDFTGKPSELRRTGRSIYRWLVPMDDVVADADLGAQYQGPPGFVSWRDPAKDILWVSYTCRGGQMLNNACVHNTQAGEGDEDLWHSDVTKDKVLAMLDNFHATPRKIVQIASEDGIKVHHLFKRPPLTTFVRGRTAISAASLEVLFRGVDGADAGLVRDRLQRFDRLRIPRCNLTMLASNAGPLWLDVPGVEAEVRKFYAGPLPPPGSLPWGDQFREVLFNHDEFSAAEAILAEPPASQGQGAGT</sequence>
<proteinExistence type="inferred from homology"/>
<dbReference type="PANTHER" id="PTHR13789:SF215">
    <property type="entry name" value="FAD-BINDING DOMAIN-CONTAINING PROTEIN-RELATED"/>
    <property type="match status" value="1"/>
</dbReference>